<organism evidence="1 2">
    <name type="scientific">Capnocytophaga gingivalis</name>
    <dbReference type="NCBI Taxonomy" id="1017"/>
    <lineage>
        <taxon>Bacteria</taxon>
        <taxon>Pseudomonadati</taxon>
        <taxon>Bacteroidota</taxon>
        <taxon>Flavobacteriia</taxon>
        <taxon>Flavobacteriales</taxon>
        <taxon>Flavobacteriaceae</taxon>
        <taxon>Capnocytophaga</taxon>
    </lineage>
</organism>
<dbReference type="RefSeq" id="WP_323984454.1">
    <property type="nucleotide sequence ID" value="NZ_JAYKBW010000083.1"/>
</dbReference>
<accession>A0ABU5ZDR8</accession>
<reference evidence="1 2" key="1">
    <citation type="submission" date="2023-12" db="EMBL/GenBank/DDBJ databases">
        <title>Genomic sequences of Capnocytophaga and Parvimonas strains.</title>
        <authorList>
            <person name="Watt R.M."/>
            <person name="Wang M."/>
            <person name="Yang T."/>
            <person name="Tong W.M."/>
        </authorList>
    </citation>
    <scope>NUCLEOTIDE SEQUENCE [LARGE SCALE GENOMIC DNA]</scope>
    <source>
        <strain evidence="1 2">CCUG 13096</strain>
    </source>
</reference>
<evidence type="ECO:0000313" key="1">
    <source>
        <dbReference type="EMBL" id="MEB3076493.1"/>
    </source>
</evidence>
<evidence type="ECO:0008006" key="3">
    <source>
        <dbReference type="Google" id="ProtNLM"/>
    </source>
</evidence>
<evidence type="ECO:0000313" key="2">
    <source>
        <dbReference type="Proteomes" id="UP001311730"/>
    </source>
</evidence>
<keyword evidence="2" id="KW-1185">Reference proteome</keyword>
<proteinExistence type="predicted"/>
<feature type="non-terminal residue" evidence="1">
    <location>
        <position position="70"/>
    </location>
</feature>
<sequence>MQTWNDTYKKLQEIDYAGQIGGYASEPDEVVNYVENHDNQTLFDINVYRLPLNTSSRDRARIQGLALATT</sequence>
<gene>
    <name evidence="1" type="ORF">VJJ08_14540</name>
</gene>
<dbReference type="SUPFAM" id="SSF51445">
    <property type="entry name" value="(Trans)glycosidases"/>
    <property type="match status" value="1"/>
</dbReference>
<dbReference type="Gene3D" id="3.20.20.80">
    <property type="entry name" value="Glycosidases"/>
    <property type="match status" value="1"/>
</dbReference>
<comment type="caution">
    <text evidence="1">The sequence shown here is derived from an EMBL/GenBank/DDBJ whole genome shotgun (WGS) entry which is preliminary data.</text>
</comment>
<protein>
    <recommendedName>
        <fullName evidence="3">Glycosyl hydrolase family 13 catalytic domain-containing protein</fullName>
    </recommendedName>
</protein>
<name>A0ABU5ZDR8_9FLAO</name>
<dbReference type="InterPro" id="IPR017853">
    <property type="entry name" value="GH"/>
</dbReference>
<dbReference type="Proteomes" id="UP001311730">
    <property type="component" value="Unassembled WGS sequence"/>
</dbReference>
<dbReference type="EMBL" id="JAYKBW010000083">
    <property type="protein sequence ID" value="MEB3076493.1"/>
    <property type="molecule type" value="Genomic_DNA"/>
</dbReference>